<dbReference type="GO" id="GO:0005615">
    <property type="term" value="C:extracellular space"/>
    <property type="evidence" value="ECO:0007669"/>
    <property type="project" value="InterPro"/>
</dbReference>
<keyword evidence="3" id="KW-0963">Cytoplasm</keyword>
<dbReference type="InterPro" id="IPR042185">
    <property type="entry name" value="Serpin_sf_2"/>
</dbReference>
<evidence type="ECO:0000259" key="11">
    <source>
        <dbReference type="SMART" id="SM00093"/>
    </source>
</evidence>
<evidence type="ECO:0000256" key="2">
    <source>
        <dbReference type="ARBA" id="ARBA00006426"/>
    </source>
</evidence>
<evidence type="ECO:0000256" key="8">
    <source>
        <dbReference type="ARBA" id="ARBA00039202"/>
    </source>
</evidence>
<accession>A0AAN8L7B5</accession>
<sequence length="472" mass="52577">MLHCTAKSGYKVVPCGASVLKLVCSKPPTEVTWLKRALPDIDKEPLIVLPACLSLPPVTMASVSVANTNFSLELFKKITESNKTGNIFYSPLSISSALAMVSLGARGNTATQMSEVLCFVNADKSKKADPGLLQQVQKPQLPLALIKSLHLHKATDNVHVGFSKLMSELNKKGAPYALSLANRLYGEQSYQFVETFLGDTKKHYNAELEAVDFKSNAETARQNINAWVENQTAEKIKNLLAEGIVDHLTRLVLVNAIYFKGNWEKKFKETSTSDALFKLNKNESKPVKMMHQKAKFPLTFIPEANCQILELPYVGNELSMLIMLPNEMEDDTTGLKKLEKELTYNNLVEWTRPDMMDTVEVQVGLPKFKLEESLDLKDLLVSMGMTDAFDDSKSDFSGMSPSNDLVLSEVIHKAFVEVNEEGTEAAGATAAIMMMRCAMRTPKFVADHPFLFFIRHNPTQSILFYGRYCSPI</sequence>
<comment type="subunit">
    <text evidence="7">Forms a complex with the monomeric form of beta-tryptase.</text>
</comment>
<dbReference type="SUPFAM" id="SSF56574">
    <property type="entry name" value="Serpins"/>
    <property type="match status" value="1"/>
</dbReference>
<evidence type="ECO:0000256" key="4">
    <source>
        <dbReference type="ARBA" id="ARBA00022690"/>
    </source>
</evidence>
<proteinExistence type="inferred from homology"/>
<evidence type="ECO:0000256" key="3">
    <source>
        <dbReference type="ARBA" id="ARBA00022490"/>
    </source>
</evidence>
<dbReference type="Pfam" id="PF00079">
    <property type="entry name" value="Serpin"/>
    <property type="match status" value="1"/>
</dbReference>
<comment type="subcellular location">
    <subcellularLocation>
        <location evidence="1">Cytoplasm</location>
    </subcellularLocation>
</comment>
<feature type="domain" description="Serpin" evidence="11">
    <location>
        <begin position="72"/>
        <end position="471"/>
    </location>
</feature>
<dbReference type="Gene3D" id="3.30.497.10">
    <property type="entry name" value="Antithrombin, subunit I, domain 2"/>
    <property type="match status" value="1"/>
</dbReference>
<evidence type="ECO:0000256" key="10">
    <source>
        <dbReference type="ARBA" id="ARBA00079383"/>
    </source>
</evidence>
<dbReference type="PANTHER" id="PTHR11461">
    <property type="entry name" value="SERINE PROTEASE INHIBITOR, SERPIN"/>
    <property type="match status" value="1"/>
</dbReference>
<dbReference type="FunFam" id="2.30.39.10:FF:000014">
    <property type="entry name" value="Serpin family B member 9"/>
    <property type="match status" value="1"/>
</dbReference>
<reference evidence="12 13" key="1">
    <citation type="submission" date="2021-04" db="EMBL/GenBank/DDBJ databases">
        <authorList>
            <person name="De Guttry C."/>
            <person name="Zahm M."/>
            <person name="Klopp C."/>
            <person name="Cabau C."/>
            <person name="Louis A."/>
            <person name="Berthelot C."/>
            <person name="Parey E."/>
            <person name="Roest Crollius H."/>
            <person name="Montfort J."/>
            <person name="Robinson-Rechavi M."/>
            <person name="Bucao C."/>
            <person name="Bouchez O."/>
            <person name="Gislard M."/>
            <person name="Lluch J."/>
            <person name="Milhes M."/>
            <person name="Lampietro C."/>
            <person name="Lopez Roques C."/>
            <person name="Donnadieu C."/>
            <person name="Braasch I."/>
            <person name="Desvignes T."/>
            <person name="Postlethwait J."/>
            <person name="Bobe J."/>
            <person name="Wedekind C."/>
            <person name="Guiguen Y."/>
        </authorList>
    </citation>
    <scope>NUCLEOTIDE SEQUENCE [LARGE SCALE GENOMIC DNA]</scope>
    <source>
        <strain evidence="12">Cs_M1</strain>
        <tissue evidence="12">Blood</tissue>
    </source>
</reference>
<keyword evidence="13" id="KW-1185">Reference proteome</keyword>
<dbReference type="InterPro" id="IPR023796">
    <property type="entry name" value="Serpin_dom"/>
</dbReference>
<comment type="similarity">
    <text evidence="2">Belongs to the serpin family. Ov-serpin subfamily.</text>
</comment>
<dbReference type="PANTHER" id="PTHR11461:SF204">
    <property type="entry name" value="SERPIN B6"/>
    <property type="match status" value="1"/>
</dbReference>
<evidence type="ECO:0000256" key="1">
    <source>
        <dbReference type="ARBA" id="ARBA00004496"/>
    </source>
</evidence>
<dbReference type="GO" id="GO:0004867">
    <property type="term" value="F:serine-type endopeptidase inhibitor activity"/>
    <property type="evidence" value="ECO:0007669"/>
    <property type="project" value="UniProtKB-KW"/>
</dbReference>
<dbReference type="Gene3D" id="1.10.287.580">
    <property type="entry name" value="Helix hairpin bin"/>
    <property type="match status" value="1"/>
</dbReference>
<evidence type="ECO:0000256" key="9">
    <source>
        <dbReference type="ARBA" id="ARBA00073281"/>
    </source>
</evidence>
<dbReference type="PROSITE" id="PS00284">
    <property type="entry name" value="SERPIN"/>
    <property type="match status" value="1"/>
</dbReference>
<dbReference type="GO" id="GO:0005737">
    <property type="term" value="C:cytoplasm"/>
    <property type="evidence" value="ECO:0007669"/>
    <property type="project" value="UniProtKB-SubCell"/>
</dbReference>
<keyword evidence="4" id="KW-0646">Protease inhibitor</keyword>
<dbReference type="InterPro" id="IPR036186">
    <property type="entry name" value="Serpin_sf"/>
</dbReference>
<name>A0AAN8L7B5_9TELE</name>
<gene>
    <name evidence="12" type="ORF">J4Q44_G00298180</name>
</gene>
<evidence type="ECO:0000313" key="13">
    <source>
        <dbReference type="Proteomes" id="UP001356427"/>
    </source>
</evidence>
<keyword evidence="6" id="KW-0007">Acetylation</keyword>
<protein>
    <recommendedName>
        <fullName evidence="9">Leukocyte elastase inhibitor</fullName>
    </recommendedName>
    <alternativeName>
        <fullName evidence="10">Serpin B1</fullName>
    </alternativeName>
    <alternativeName>
        <fullName evidence="8">Serpin B6</fullName>
    </alternativeName>
</protein>
<evidence type="ECO:0000256" key="7">
    <source>
        <dbReference type="ARBA" id="ARBA00038828"/>
    </source>
</evidence>
<dbReference type="InterPro" id="IPR000215">
    <property type="entry name" value="Serpin_fam"/>
</dbReference>
<keyword evidence="5" id="KW-0722">Serine protease inhibitor</keyword>
<dbReference type="InterPro" id="IPR023795">
    <property type="entry name" value="Serpin_CS"/>
</dbReference>
<dbReference type="EMBL" id="JAGTTL010000028">
    <property type="protein sequence ID" value="KAK6299785.1"/>
    <property type="molecule type" value="Genomic_DNA"/>
</dbReference>
<dbReference type="SMART" id="SM00093">
    <property type="entry name" value="SERPIN"/>
    <property type="match status" value="1"/>
</dbReference>
<comment type="caution">
    <text evidence="12">The sequence shown here is derived from an EMBL/GenBank/DDBJ whole genome shotgun (WGS) entry which is preliminary data.</text>
</comment>
<dbReference type="AlphaFoldDB" id="A0AAN8L7B5"/>
<dbReference type="InterPro" id="IPR042178">
    <property type="entry name" value="Serpin_sf_1"/>
</dbReference>
<dbReference type="FunFam" id="3.30.497.10:FF:000001">
    <property type="entry name" value="Serine protease inhibitor"/>
    <property type="match status" value="1"/>
</dbReference>
<dbReference type="Gene3D" id="2.30.39.10">
    <property type="entry name" value="Alpha-1-antitrypsin, domain 1"/>
    <property type="match status" value="1"/>
</dbReference>
<evidence type="ECO:0000256" key="5">
    <source>
        <dbReference type="ARBA" id="ARBA00022900"/>
    </source>
</evidence>
<evidence type="ECO:0000313" key="12">
    <source>
        <dbReference type="EMBL" id="KAK6299785.1"/>
    </source>
</evidence>
<organism evidence="12 13">
    <name type="scientific">Coregonus suidteri</name>
    <dbReference type="NCBI Taxonomy" id="861788"/>
    <lineage>
        <taxon>Eukaryota</taxon>
        <taxon>Metazoa</taxon>
        <taxon>Chordata</taxon>
        <taxon>Craniata</taxon>
        <taxon>Vertebrata</taxon>
        <taxon>Euteleostomi</taxon>
        <taxon>Actinopterygii</taxon>
        <taxon>Neopterygii</taxon>
        <taxon>Teleostei</taxon>
        <taxon>Protacanthopterygii</taxon>
        <taxon>Salmoniformes</taxon>
        <taxon>Salmonidae</taxon>
        <taxon>Coregoninae</taxon>
        <taxon>Coregonus</taxon>
    </lineage>
</organism>
<dbReference type="Proteomes" id="UP001356427">
    <property type="component" value="Unassembled WGS sequence"/>
</dbReference>
<dbReference type="CDD" id="cd19956">
    <property type="entry name" value="serpinB"/>
    <property type="match status" value="1"/>
</dbReference>
<evidence type="ECO:0000256" key="6">
    <source>
        <dbReference type="ARBA" id="ARBA00022990"/>
    </source>
</evidence>